<evidence type="ECO:0000313" key="3">
    <source>
        <dbReference type="EMBL" id="PSK87552.1"/>
    </source>
</evidence>
<feature type="region of interest" description="Disordered" evidence="2">
    <location>
        <begin position="202"/>
        <end position="222"/>
    </location>
</feature>
<dbReference type="AlphaFoldDB" id="A0A1X6YTH5"/>
<dbReference type="GO" id="GO:0006310">
    <property type="term" value="P:DNA recombination"/>
    <property type="evidence" value="ECO:0007669"/>
    <property type="project" value="UniProtKB-KW"/>
</dbReference>
<evidence type="ECO:0000256" key="2">
    <source>
        <dbReference type="SAM" id="MobiDB-lite"/>
    </source>
</evidence>
<dbReference type="Proteomes" id="UP000193495">
    <property type="component" value="Unassembled WGS sequence"/>
</dbReference>
<protein>
    <submittedName>
        <fullName evidence="4">Phage integrase family protein</fullName>
    </submittedName>
</protein>
<dbReference type="Proteomes" id="UP000240624">
    <property type="component" value="Unassembled WGS sequence"/>
</dbReference>
<evidence type="ECO:0000313" key="6">
    <source>
        <dbReference type="Proteomes" id="UP000240624"/>
    </source>
</evidence>
<name>A0A1X6YTH5_9RHOB</name>
<keyword evidence="1" id="KW-0233">DNA recombination</keyword>
<dbReference type="InterPro" id="IPR013762">
    <property type="entry name" value="Integrase-like_cat_sf"/>
</dbReference>
<evidence type="ECO:0000256" key="1">
    <source>
        <dbReference type="ARBA" id="ARBA00023172"/>
    </source>
</evidence>
<dbReference type="InterPro" id="IPR011010">
    <property type="entry name" value="DNA_brk_join_enz"/>
</dbReference>
<dbReference type="EMBL" id="FWFY01000003">
    <property type="protein sequence ID" value="SLN31033.1"/>
    <property type="molecule type" value="Genomic_DNA"/>
</dbReference>
<evidence type="ECO:0000313" key="5">
    <source>
        <dbReference type="Proteomes" id="UP000193495"/>
    </source>
</evidence>
<dbReference type="EMBL" id="PYGB01000002">
    <property type="protein sequence ID" value="PSK87552.1"/>
    <property type="molecule type" value="Genomic_DNA"/>
</dbReference>
<dbReference type="RefSeq" id="WP_085895505.1">
    <property type="nucleotide sequence ID" value="NZ_FWFY01000003.1"/>
</dbReference>
<keyword evidence="6" id="KW-1185">Reference proteome</keyword>
<accession>A0A1X6YTH5</accession>
<organism evidence="4 5">
    <name type="scientific">Limimaricola soesokkakensis</name>
    <dbReference type="NCBI Taxonomy" id="1343159"/>
    <lineage>
        <taxon>Bacteria</taxon>
        <taxon>Pseudomonadati</taxon>
        <taxon>Pseudomonadota</taxon>
        <taxon>Alphaproteobacteria</taxon>
        <taxon>Rhodobacterales</taxon>
        <taxon>Paracoccaceae</taxon>
        <taxon>Limimaricola</taxon>
    </lineage>
</organism>
<dbReference type="GO" id="GO:0015074">
    <property type="term" value="P:DNA integration"/>
    <property type="evidence" value="ECO:0007669"/>
    <property type="project" value="InterPro"/>
</dbReference>
<dbReference type="CDD" id="cd01184">
    <property type="entry name" value="INT_C_like_1"/>
    <property type="match status" value="1"/>
</dbReference>
<evidence type="ECO:0000313" key="4">
    <source>
        <dbReference type="EMBL" id="SLN31033.1"/>
    </source>
</evidence>
<sequence>MNDNFEPALTPEKINQLLSAAARDAMARILCEQDAATRPTDEELDERIAQLDELEPQLKRQARNSDYSKAEPMLRAAAQGIGITLPTAIPVALGRQGMQLLRSLCSLESEVLDGEDVRTAALPIVHQFGGTDVDSFVVAPVLLEDAIARTYQRNPSHHMKGNIDTIAKLLRLRFGNIPVAILTKAEQDAFFRWLARLPRNHGKAHGKNRFTEKDGRSGPLDPEKYAFTKDDEIAWADAADEAIMEEIRARNDISVLEKRAILAERLTPRLTLTTLKRYRDSFSRVMKGADDLGCKNRPPVLSYKDIETIVKADENKDDLYIRVTKPKLRMAWTEERLAEFLTCPIYTGSSSPHRRWRPGNVIVRDAIYWVPLIVLAIGSRIEEILELKRTDIVYRNKVYCLAIGLGPEQRTKTEASERVIPIPQMLLDLGFIDWWKSLGEDHGLLLFPDAAERSSKGTAADPFSKAFYRILDHLDLRSFDEDIYALRKTLSSMLHSAGVAENERQAIAGHRRSNVINRCYTAHRTKDLKAAVDRAAFQLEIVMDARHGFPVIRSSGLAGTEPLLAEVILADDGQAQSILLTRAGQDDHVFAFHRCDPISGDRLPTEDVFAAAKAFREICDQSAVRLPIHHLKRLAFEHFQALG</sequence>
<dbReference type="GO" id="GO:0003677">
    <property type="term" value="F:DNA binding"/>
    <property type="evidence" value="ECO:0007669"/>
    <property type="project" value="InterPro"/>
</dbReference>
<feature type="compositionally biased region" description="Basic and acidic residues" evidence="2">
    <location>
        <begin position="209"/>
        <end position="222"/>
    </location>
</feature>
<reference evidence="4 5" key="1">
    <citation type="submission" date="2017-03" db="EMBL/GenBank/DDBJ databases">
        <authorList>
            <person name="Afonso C.L."/>
            <person name="Miller P.J."/>
            <person name="Scott M.A."/>
            <person name="Spackman E."/>
            <person name="Goraichik I."/>
            <person name="Dimitrov K.M."/>
            <person name="Suarez D.L."/>
            <person name="Swayne D.E."/>
        </authorList>
    </citation>
    <scope>NUCLEOTIDE SEQUENCE [LARGE SCALE GENOMIC DNA]</scope>
    <source>
        <strain evidence="4 5">CECT 8367</strain>
    </source>
</reference>
<gene>
    <name evidence="3" type="ORF">CLV79_10231</name>
    <name evidence="4" type="ORF">LOS8367_01115</name>
</gene>
<dbReference type="SUPFAM" id="SSF56349">
    <property type="entry name" value="DNA breaking-rejoining enzymes"/>
    <property type="match status" value="1"/>
</dbReference>
<reference evidence="3 6" key="2">
    <citation type="submission" date="2018-03" db="EMBL/GenBank/DDBJ databases">
        <title>Genomic Encyclopedia of Archaeal and Bacterial Type Strains, Phase II (KMG-II): from individual species to whole genera.</title>
        <authorList>
            <person name="Goeker M."/>
        </authorList>
    </citation>
    <scope>NUCLEOTIDE SEQUENCE [LARGE SCALE GENOMIC DNA]</scope>
    <source>
        <strain evidence="3 6">DSM 29956</strain>
    </source>
</reference>
<dbReference type="Gene3D" id="1.10.443.10">
    <property type="entry name" value="Intergrase catalytic core"/>
    <property type="match status" value="1"/>
</dbReference>
<proteinExistence type="predicted"/>